<accession>A0AA37V9Q8</accession>
<proteinExistence type="inferred from homology"/>
<dbReference type="RefSeq" id="WP_284349104.1">
    <property type="nucleotide sequence ID" value="NZ_BRXS01000002.1"/>
</dbReference>
<dbReference type="AlphaFoldDB" id="A0AA37V9Q8"/>
<evidence type="ECO:0000256" key="1">
    <source>
        <dbReference type="ARBA" id="ARBA00008525"/>
    </source>
</evidence>
<dbReference type="Proteomes" id="UP001161325">
    <property type="component" value="Unassembled WGS sequence"/>
</dbReference>
<protein>
    <submittedName>
        <fullName evidence="2">UPF0167 protein</fullName>
    </submittedName>
</protein>
<organism evidence="2 3">
    <name type="scientific">Roseisolibacter agri</name>
    <dbReference type="NCBI Taxonomy" id="2014610"/>
    <lineage>
        <taxon>Bacteria</taxon>
        <taxon>Pseudomonadati</taxon>
        <taxon>Gemmatimonadota</taxon>
        <taxon>Gemmatimonadia</taxon>
        <taxon>Gemmatimonadales</taxon>
        <taxon>Gemmatimonadaceae</taxon>
        <taxon>Roseisolibacter</taxon>
    </lineage>
</organism>
<evidence type="ECO:0000313" key="3">
    <source>
        <dbReference type="Proteomes" id="UP001161325"/>
    </source>
</evidence>
<sequence>MSDPLPTFRYHPDPLATGSVARSDATCRCCRRPRGYVYAGPVYADEALDDALCPWCIADGSAAARFDAEFVDPEGVGDYGAWDPVPASVVAEVSQRTPGFSGWQQERWWTHCGDAAQYLGPAGAVELQAEWAAALPAIRADAGFAGADWDDYLAALDRDHAPTAYVFRCRHCGQLGGYSDVD</sequence>
<evidence type="ECO:0000313" key="2">
    <source>
        <dbReference type="EMBL" id="GLC24658.1"/>
    </source>
</evidence>
<dbReference type="InterPro" id="IPR005363">
    <property type="entry name" value="UPF0167"/>
</dbReference>
<keyword evidence="3" id="KW-1185">Reference proteome</keyword>
<dbReference type="Pfam" id="PF03691">
    <property type="entry name" value="UPF0167"/>
    <property type="match status" value="1"/>
</dbReference>
<reference evidence="2" key="1">
    <citation type="submission" date="2022-08" db="EMBL/GenBank/DDBJ databases">
        <title>Draft genome sequencing of Roseisolibacter agri AW1220.</title>
        <authorList>
            <person name="Tobiishi Y."/>
            <person name="Tonouchi A."/>
        </authorList>
    </citation>
    <scope>NUCLEOTIDE SEQUENCE</scope>
    <source>
        <strain evidence="2">AW1220</strain>
    </source>
</reference>
<comment type="caution">
    <text evidence="2">The sequence shown here is derived from an EMBL/GenBank/DDBJ whole genome shotgun (WGS) entry which is preliminary data.</text>
</comment>
<name>A0AA37V9Q8_9BACT</name>
<dbReference type="EMBL" id="BRXS01000002">
    <property type="protein sequence ID" value="GLC24658.1"/>
    <property type="molecule type" value="Genomic_DNA"/>
</dbReference>
<gene>
    <name evidence="2" type="ORF">rosag_11710</name>
</gene>
<comment type="similarity">
    <text evidence="1">Belongs to the UPF0167 family.</text>
</comment>